<dbReference type="Pfam" id="PF01565">
    <property type="entry name" value="FAD_binding_4"/>
    <property type="match status" value="1"/>
</dbReference>
<dbReference type="InterPro" id="IPR016166">
    <property type="entry name" value="FAD-bd_PCMH"/>
</dbReference>
<proteinExistence type="predicted"/>
<dbReference type="InterPro" id="IPR004113">
    <property type="entry name" value="FAD-bd_oxidored_4_C"/>
</dbReference>
<comment type="caution">
    <text evidence="6">The sequence shown here is derived from an EMBL/GenBank/DDBJ whole genome shotgun (WGS) entry which is preliminary data.</text>
</comment>
<dbReference type="SUPFAM" id="SSF55103">
    <property type="entry name" value="FAD-linked oxidases, C-terminal domain"/>
    <property type="match status" value="1"/>
</dbReference>
<sequence>MSYKAFTNDDYQALLNIIDDKDRVLYDEIQEEYGHDELGSVSCPPDVVVRPKTTAEVSDVMKYAYDNNIAVTARGAGTGLVGACVPIEHGILMDVSLMNQILELDDDNLTMTVQPGVLLMEIGDFTEEHGLFFPPDPGEKSATIGGNISTNAGGMRAVKYGVTRDFVRELEVVLPSGKVLTLGGKVVKNSSGLDLKDLIIGSEGTLGIITKAVLKLLPAPKKVISLLVPFPTLRQAIDTVPKIVASESVPIAVEFMEKDVILDAEEYLGKKFPDHQSDAYLLLRYDGNSTEEIEAEYEPIADLCLESGALDVLISDTQEREDSIWKARGAFLEAIKGSTTDMDEVDTVVPRSQVNEMVAYFPEVSKKIGLRMKCFGHAGDGNLHTYMLKDDLSSEEFQLRLGQAMTLVYHKAAELGGLVSGEHGIGYAKRAYLEETMDDVNLELMQGIKQTFDPKNILNPHKVFQS</sequence>
<keyword evidence="3" id="KW-0274">FAD</keyword>
<dbReference type="PANTHER" id="PTHR42934:SF2">
    <property type="entry name" value="GLYCOLATE OXIDASE SUBUNIT GLCD"/>
    <property type="match status" value="1"/>
</dbReference>
<evidence type="ECO:0000256" key="1">
    <source>
        <dbReference type="ARBA" id="ARBA00001974"/>
    </source>
</evidence>
<evidence type="ECO:0000256" key="3">
    <source>
        <dbReference type="ARBA" id="ARBA00022827"/>
    </source>
</evidence>
<keyword evidence="2" id="KW-0285">Flavoprotein</keyword>
<dbReference type="Gene3D" id="3.30.70.2740">
    <property type="match status" value="1"/>
</dbReference>
<organism evidence="6 7">
    <name type="scientific">Agrilactobacillus yilanensis</name>
    <dbReference type="NCBI Taxonomy" id="2485997"/>
    <lineage>
        <taxon>Bacteria</taxon>
        <taxon>Bacillati</taxon>
        <taxon>Bacillota</taxon>
        <taxon>Bacilli</taxon>
        <taxon>Lactobacillales</taxon>
        <taxon>Lactobacillaceae</taxon>
        <taxon>Agrilactobacillus</taxon>
    </lineage>
</organism>
<dbReference type="Gene3D" id="1.10.45.10">
    <property type="entry name" value="Vanillyl-alcohol Oxidase, Chain A, domain 4"/>
    <property type="match status" value="1"/>
</dbReference>
<comment type="cofactor">
    <cofactor evidence="1">
        <name>FAD</name>
        <dbReference type="ChEBI" id="CHEBI:57692"/>
    </cofactor>
</comment>
<evidence type="ECO:0000313" key="7">
    <source>
        <dbReference type="Proteomes" id="UP001597267"/>
    </source>
</evidence>
<dbReference type="InterPro" id="IPR016169">
    <property type="entry name" value="FAD-bd_PCMH_sub2"/>
</dbReference>
<dbReference type="Gene3D" id="3.30.465.10">
    <property type="match status" value="1"/>
</dbReference>
<dbReference type="PROSITE" id="PS51387">
    <property type="entry name" value="FAD_PCMH"/>
    <property type="match status" value="1"/>
</dbReference>
<dbReference type="SUPFAM" id="SSF56176">
    <property type="entry name" value="FAD-binding/transporter-associated domain-like"/>
    <property type="match status" value="1"/>
</dbReference>
<dbReference type="InterPro" id="IPR051914">
    <property type="entry name" value="FAD-linked_OxidoTrans_Type4"/>
</dbReference>
<accession>A0ABW4J4M5</accession>
<dbReference type="Proteomes" id="UP001597267">
    <property type="component" value="Unassembled WGS sequence"/>
</dbReference>
<dbReference type="InterPro" id="IPR036318">
    <property type="entry name" value="FAD-bd_PCMH-like_sf"/>
</dbReference>
<feature type="domain" description="FAD-binding PCMH-type" evidence="5">
    <location>
        <begin position="41"/>
        <end position="219"/>
    </location>
</feature>
<dbReference type="Pfam" id="PF02913">
    <property type="entry name" value="FAD-oxidase_C"/>
    <property type="match status" value="1"/>
</dbReference>
<dbReference type="InterPro" id="IPR006094">
    <property type="entry name" value="Oxid_FAD_bind_N"/>
</dbReference>
<dbReference type="InterPro" id="IPR016164">
    <property type="entry name" value="FAD-linked_Oxase-like_C"/>
</dbReference>
<dbReference type="RefSeq" id="WP_125713938.1">
    <property type="nucleotide sequence ID" value="NZ_JBHTOP010000003.1"/>
</dbReference>
<dbReference type="InterPro" id="IPR016171">
    <property type="entry name" value="Vanillyl_alc_oxidase_C-sub2"/>
</dbReference>
<protein>
    <submittedName>
        <fullName evidence="6">FAD-binding oxidoreductase</fullName>
    </submittedName>
</protein>
<keyword evidence="7" id="KW-1185">Reference proteome</keyword>
<gene>
    <name evidence="6" type="ORF">ACFQ5M_02045</name>
</gene>
<evidence type="ECO:0000259" key="5">
    <source>
        <dbReference type="PROSITE" id="PS51387"/>
    </source>
</evidence>
<evidence type="ECO:0000313" key="6">
    <source>
        <dbReference type="EMBL" id="MFD1670873.1"/>
    </source>
</evidence>
<evidence type="ECO:0000256" key="2">
    <source>
        <dbReference type="ARBA" id="ARBA00022630"/>
    </source>
</evidence>
<dbReference type="PANTHER" id="PTHR42934">
    <property type="entry name" value="GLYCOLATE OXIDASE SUBUNIT GLCD"/>
    <property type="match status" value="1"/>
</dbReference>
<name>A0ABW4J4M5_9LACO</name>
<keyword evidence="4" id="KW-0560">Oxidoreductase</keyword>
<reference evidence="7" key="1">
    <citation type="journal article" date="2019" name="Int. J. Syst. Evol. Microbiol.">
        <title>The Global Catalogue of Microorganisms (GCM) 10K type strain sequencing project: providing services to taxonomists for standard genome sequencing and annotation.</title>
        <authorList>
            <consortium name="The Broad Institute Genomics Platform"/>
            <consortium name="The Broad Institute Genome Sequencing Center for Infectious Disease"/>
            <person name="Wu L."/>
            <person name="Ma J."/>
        </authorList>
    </citation>
    <scope>NUCLEOTIDE SEQUENCE [LARGE SCALE GENOMIC DNA]</scope>
    <source>
        <strain evidence="7">CCM 8896</strain>
    </source>
</reference>
<dbReference type="EMBL" id="JBHTOP010000003">
    <property type="protein sequence ID" value="MFD1670873.1"/>
    <property type="molecule type" value="Genomic_DNA"/>
</dbReference>
<evidence type="ECO:0000256" key="4">
    <source>
        <dbReference type="ARBA" id="ARBA00023002"/>
    </source>
</evidence>